<feature type="region of interest" description="Disordered" evidence="1">
    <location>
        <begin position="255"/>
        <end position="277"/>
    </location>
</feature>
<evidence type="ECO:0000313" key="4">
    <source>
        <dbReference type="WBParaSite" id="HPBE_0002263201-mRNA-1"/>
    </source>
</evidence>
<evidence type="ECO:0000256" key="1">
    <source>
        <dbReference type="SAM" id="MobiDB-lite"/>
    </source>
</evidence>
<dbReference type="Proteomes" id="UP000050761">
    <property type="component" value="Unassembled WGS sequence"/>
</dbReference>
<evidence type="ECO:0000313" key="2">
    <source>
        <dbReference type="EMBL" id="VDP33807.1"/>
    </source>
</evidence>
<feature type="compositionally biased region" description="Polar residues" evidence="1">
    <location>
        <begin position="203"/>
        <end position="213"/>
    </location>
</feature>
<dbReference type="EMBL" id="UZAH01034192">
    <property type="protein sequence ID" value="VDP33807.1"/>
    <property type="molecule type" value="Genomic_DNA"/>
</dbReference>
<feature type="compositionally biased region" description="Polar residues" evidence="1">
    <location>
        <begin position="255"/>
        <end position="271"/>
    </location>
</feature>
<name>A0A183GIZ9_HELPZ</name>
<organism evidence="3 4">
    <name type="scientific">Heligmosomoides polygyrus</name>
    <name type="common">Parasitic roundworm</name>
    <dbReference type="NCBI Taxonomy" id="6339"/>
    <lineage>
        <taxon>Eukaryota</taxon>
        <taxon>Metazoa</taxon>
        <taxon>Ecdysozoa</taxon>
        <taxon>Nematoda</taxon>
        <taxon>Chromadorea</taxon>
        <taxon>Rhabditida</taxon>
        <taxon>Rhabditina</taxon>
        <taxon>Rhabditomorpha</taxon>
        <taxon>Strongyloidea</taxon>
        <taxon>Heligmosomidae</taxon>
        <taxon>Heligmosomoides</taxon>
    </lineage>
</organism>
<reference evidence="2 3" key="1">
    <citation type="submission" date="2018-11" db="EMBL/GenBank/DDBJ databases">
        <authorList>
            <consortium name="Pathogen Informatics"/>
        </authorList>
    </citation>
    <scope>NUCLEOTIDE SEQUENCE [LARGE SCALE GENOMIC DNA]</scope>
</reference>
<feature type="region of interest" description="Disordered" evidence="1">
    <location>
        <begin position="203"/>
        <end position="237"/>
    </location>
</feature>
<protein>
    <submittedName>
        <fullName evidence="2 4">Uncharacterized protein</fullName>
    </submittedName>
</protein>
<gene>
    <name evidence="2" type="ORF">HPBE_LOCUS22631</name>
</gene>
<evidence type="ECO:0000313" key="3">
    <source>
        <dbReference type="Proteomes" id="UP000050761"/>
    </source>
</evidence>
<feature type="region of interest" description="Disordered" evidence="1">
    <location>
        <begin position="160"/>
        <end position="183"/>
    </location>
</feature>
<accession>A0A3P8C1F4</accession>
<dbReference type="AlphaFoldDB" id="A0A183GIZ9"/>
<accession>A0A183GIZ9</accession>
<keyword evidence="3" id="KW-1185">Reference proteome</keyword>
<sequence>MNRNRCIVCAQCFYISELRRSPRSKTIGAVLLSCLTISDYPGIHTVKDSFDRWHLRLKWICHKHFVDAANVILHDMGISDLQYGLISATSLERQLRPEAISNQLVTFTNDLMKEVDEEVVVDKKDVWRFLTQTLRRYCHSDLWTRMDGVEQRELNAADILGSGDEPTCETAVQESTEPVVKKSRTSTSSDVCVIIDGCDHSAVTQNSASSPSRNDIDDEPLFSNIRSDSAPSSLPHVAVEESKPTVLAMQSTAAEHLQSTSSDEVLPSDTSRAPPRPRCMASISGSIRSITCLRNGLNPVVEQIELVL</sequence>
<reference evidence="4" key="2">
    <citation type="submission" date="2019-09" db="UniProtKB">
        <authorList>
            <consortium name="WormBaseParasite"/>
        </authorList>
    </citation>
    <scope>IDENTIFICATION</scope>
</reference>
<proteinExistence type="predicted"/>
<dbReference type="WBParaSite" id="HPBE_0002263201-mRNA-1">
    <property type="protein sequence ID" value="HPBE_0002263201-mRNA-1"/>
    <property type="gene ID" value="HPBE_0002263201"/>
</dbReference>